<keyword evidence="1 3" id="KW-0694">RNA-binding</keyword>
<dbReference type="SUPFAM" id="SSF55174">
    <property type="entry name" value="Alpha-L RNA-binding motif"/>
    <property type="match status" value="1"/>
</dbReference>
<dbReference type="Pfam" id="PF01728">
    <property type="entry name" value="FtsJ"/>
    <property type="match status" value="1"/>
</dbReference>
<evidence type="ECO:0000256" key="2">
    <source>
        <dbReference type="ARBA" id="ARBA00029460"/>
    </source>
</evidence>
<dbReference type="AlphaFoldDB" id="A0A1H0BU76"/>
<dbReference type="GO" id="GO:0008168">
    <property type="term" value="F:methyltransferase activity"/>
    <property type="evidence" value="ECO:0007669"/>
    <property type="project" value="UniProtKB-KW"/>
</dbReference>
<dbReference type="PANTHER" id="PTHR32319">
    <property type="entry name" value="BACTERIAL HEMOLYSIN-LIKE PROTEIN"/>
    <property type="match status" value="1"/>
</dbReference>
<keyword evidence="5" id="KW-0808">Transferase</keyword>
<evidence type="ECO:0000313" key="5">
    <source>
        <dbReference type="EMBL" id="SDN49143.1"/>
    </source>
</evidence>
<dbReference type="PANTHER" id="PTHR32319:SF0">
    <property type="entry name" value="BACTERIAL HEMOLYSIN-LIKE PROTEIN"/>
    <property type="match status" value="1"/>
</dbReference>
<name>A0A1H0BU76_9BACT</name>
<dbReference type="Gene3D" id="3.40.50.150">
    <property type="entry name" value="Vaccinia Virus protein VP39"/>
    <property type="match status" value="1"/>
</dbReference>
<dbReference type="InterPro" id="IPR002877">
    <property type="entry name" value="RNA_MeTrfase_FtsJ_dom"/>
</dbReference>
<protein>
    <submittedName>
        <fullName evidence="5">23S rRNA (Cytidine1920-2'-O)/16S rRNA (Cytidine1409-2'-O)-methyltransferase</fullName>
    </submittedName>
</protein>
<dbReference type="Proteomes" id="UP000199602">
    <property type="component" value="Unassembled WGS sequence"/>
</dbReference>
<dbReference type="STRING" id="206665.SAMN04488516_102291"/>
<reference evidence="5 6" key="1">
    <citation type="submission" date="2016-10" db="EMBL/GenBank/DDBJ databases">
        <authorList>
            <person name="de Groot N.N."/>
        </authorList>
    </citation>
    <scope>NUCLEOTIDE SEQUENCE [LARGE SCALE GENOMIC DNA]</scope>
    <source>
        <strain evidence="5 6">DSM 15269</strain>
    </source>
</reference>
<dbReference type="NCBIfam" id="TIGR00478">
    <property type="entry name" value="tly"/>
    <property type="match status" value="1"/>
</dbReference>
<dbReference type="SUPFAM" id="SSF53335">
    <property type="entry name" value="S-adenosyl-L-methionine-dependent methyltransferases"/>
    <property type="match status" value="1"/>
</dbReference>
<dbReference type="Gene3D" id="3.10.290.10">
    <property type="entry name" value="RNA-binding S4 domain"/>
    <property type="match status" value="1"/>
</dbReference>
<comment type="similarity">
    <text evidence="2">Belongs to the TlyA family.</text>
</comment>
<dbReference type="GO" id="GO:0032259">
    <property type="term" value="P:methylation"/>
    <property type="evidence" value="ECO:0007669"/>
    <property type="project" value="UniProtKB-KW"/>
</dbReference>
<dbReference type="InterPro" id="IPR029063">
    <property type="entry name" value="SAM-dependent_MTases_sf"/>
</dbReference>
<organism evidence="5 6">
    <name type="scientific">Desulfonauticus submarinus</name>
    <dbReference type="NCBI Taxonomy" id="206665"/>
    <lineage>
        <taxon>Bacteria</taxon>
        <taxon>Pseudomonadati</taxon>
        <taxon>Thermodesulfobacteriota</taxon>
        <taxon>Desulfovibrionia</taxon>
        <taxon>Desulfovibrionales</taxon>
        <taxon>Desulfonauticaceae</taxon>
        <taxon>Desulfonauticus</taxon>
    </lineage>
</organism>
<dbReference type="PROSITE" id="PS50889">
    <property type="entry name" value="S4"/>
    <property type="match status" value="1"/>
</dbReference>
<dbReference type="EMBL" id="FNIN01000002">
    <property type="protein sequence ID" value="SDN49143.1"/>
    <property type="molecule type" value="Genomic_DNA"/>
</dbReference>
<evidence type="ECO:0000313" key="6">
    <source>
        <dbReference type="Proteomes" id="UP000199602"/>
    </source>
</evidence>
<keyword evidence="5" id="KW-0489">Methyltransferase</keyword>
<dbReference type="RefSeq" id="WP_092063669.1">
    <property type="nucleotide sequence ID" value="NZ_FNIN01000002.1"/>
</dbReference>
<dbReference type="InterPro" id="IPR036986">
    <property type="entry name" value="S4_RNA-bd_sf"/>
</dbReference>
<dbReference type="InterPro" id="IPR047048">
    <property type="entry name" value="TlyA"/>
</dbReference>
<evidence type="ECO:0000256" key="1">
    <source>
        <dbReference type="ARBA" id="ARBA00022884"/>
    </source>
</evidence>
<sequence>MKKKRADQLLVEKGVLSSREKAKRHIMAGVVWYLKGKEWQKVNKPGDQLPLDTDFKVKEKERFVSRGGYKLLTALEYFKIQVLNKVCLDVGASTGGFTDCLLQFGAKRVYALDVGQGQLDWKLRQDKRVVNLEKINIRYASLDILPELVDLIVVDCSFISLKLVLPSCIKFLKSQGEVIALVKPQFEVGKGETVKGVVKSAQKIQEVLKAMEIFVTKDLKLRWIGMVPSKIKGPKGNQEYLIYLQR</sequence>
<accession>A0A1H0BU76</accession>
<dbReference type="OrthoDB" id="9784736at2"/>
<evidence type="ECO:0000256" key="3">
    <source>
        <dbReference type="PROSITE-ProRule" id="PRU00182"/>
    </source>
</evidence>
<keyword evidence="6" id="KW-1185">Reference proteome</keyword>
<dbReference type="CDD" id="cd02440">
    <property type="entry name" value="AdoMet_MTases"/>
    <property type="match status" value="1"/>
</dbReference>
<feature type="domain" description="Ribosomal RNA methyltransferase FtsJ" evidence="4">
    <location>
        <begin position="63"/>
        <end position="245"/>
    </location>
</feature>
<dbReference type="InterPro" id="IPR004538">
    <property type="entry name" value="Hemolysin_A/TlyA"/>
</dbReference>
<dbReference type="GO" id="GO:0003723">
    <property type="term" value="F:RNA binding"/>
    <property type="evidence" value="ECO:0007669"/>
    <property type="project" value="UniProtKB-KW"/>
</dbReference>
<evidence type="ECO:0000259" key="4">
    <source>
        <dbReference type="Pfam" id="PF01728"/>
    </source>
</evidence>
<gene>
    <name evidence="5" type="ORF">SAMN04488516_102291</name>
</gene>
<proteinExistence type="inferred from homology"/>
<dbReference type="PIRSF" id="PIRSF005578">
    <property type="entry name" value="TlyA"/>
    <property type="match status" value="1"/>
</dbReference>